<evidence type="ECO:0000256" key="1">
    <source>
        <dbReference type="SAM" id="Phobius"/>
    </source>
</evidence>
<keyword evidence="1" id="KW-0472">Membrane</keyword>
<organism evidence="2 3">
    <name type="scientific">Phytophthora citrophthora</name>
    <dbReference type="NCBI Taxonomy" id="4793"/>
    <lineage>
        <taxon>Eukaryota</taxon>
        <taxon>Sar</taxon>
        <taxon>Stramenopiles</taxon>
        <taxon>Oomycota</taxon>
        <taxon>Peronosporomycetes</taxon>
        <taxon>Peronosporales</taxon>
        <taxon>Peronosporaceae</taxon>
        <taxon>Phytophthora</taxon>
    </lineage>
</organism>
<sequence length="69" mass="7825">MVSDEYEVHVLSGFVPIFWCFVGVGVVLFYYSLGYARKYSTTAAFLLPVSSFPYPEVNLHYCANAVYIL</sequence>
<reference evidence="2" key="1">
    <citation type="submission" date="2023-08" db="EMBL/GenBank/DDBJ databases">
        <title>Reference Genome Resource for the Citrus Pathogen Phytophthora citrophthora.</title>
        <authorList>
            <person name="Moller H."/>
            <person name="Coetzee B."/>
            <person name="Rose L.J."/>
            <person name="Van Niekerk J.M."/>
        </authorList>
    </citation>
    <scope>NUCLEOTIDE SEQUENCE</scope>
    <source>
        <strain evidence="2">STE-U-9442</strain>
    </source>
</reference>
<dbReference type="EMBL" id="JASMQC010000007">
    <property type="protein sequence ID" value="KAK1943793.1"/>
    <property type="molecule type" value="Genomic_DNA"/>
</dbReference>
<dbReference type="Proteomes" id="UP001259832">
    <property type="component" value="Unassembled WGS sequence"/>
</dbReference>
<keyword evidence="1" id="KW-1133">Transmembrane helix</keyword>
<evidence type="ECO:0000313" key="3">
    <source>
        <dbReference type="Proteomes" id="UP001259832"/>
    </source>
</evidence>
<name>A0AAD9LNE1_9STRA</name>
<evidence type="ECO:0000313" key="2">
    <source>
        <dbReference type="EMBL" id="KAK1943793.1"/>
    </source>
</evidence>
<protein>
    <submittedName>
        <fullName evidence="2">Uncharacterized protein</fullName>
    </submittedName>
</protein>
<comment type="caution">
    <text evidence="2">The sequence shown here is derived from an EMBL/GenBank/DDBJ whole genome shotgun (WGS) entry which is preliminary data.</text>
</comment>
<gene>
    <name evidence="2" type="ORF">P3T76_005189</name>
</gene>
<accession>A0AAD9LNE1</accession>
<keyword evidence="1" id="KW-0812">Transmembrane</keyword>
<keyword evidence="3" id="KW-1185">Reference proteome</keyword>
<proteinExistence type="predicted"/>
<feature type="transmembrane region" description="Helical" evidence="1">
    <location>
        <begin position="12"/>
        <end position="31"/>
    </location>
</feature>
<dbReference type="AlphaFoldDB" id="A0AAD9LNE1"/>